<organism evidence="3 4">
    <name type="scientific">Streptomyces aureoversilis</name>
    <dbReference type="NCBI Taxonomy" id="67277"/>
    <lineage>
        <taxon>Bacteria</taxon>
        <taxon>Bacillati</taxon>
        <taxon>Actinomycetota</taxon>
        <taxon>Actinomycetes</taxon>
        <taxon>Kitasatosporales</taxon>
        <taxon>Streptomycetaceae</taxon>
        <taxon>Streptomyces</taxon>
    </lineage>
</organism>
<dbReference type="RefSeq" id="WP_382038624.1">
    <property type="nucleotide sequence ID" value="NZ_JBHSKJ010000004.1"/>
</dbReference>
<feature type="compositionally biased region" description="Basic and acidic residues" evidence="1">
    <location>
        <begin position="1"/>
        <end position="10"/>
    </location>
</feature>
<evidence type="ECO:0000313" key="4">
    <source>
        <dbReference type="Proteomes" id="UP001596222"/>
    </source>
</evidence>
<accession>A0ABV9ZTA7</accession>
<feature type="region of interest" description="Disordered" evidence="1">
    <location>
        <begin position="1"/>
        <end position="36"/>
    </location>
</feature>
<dbReference type="Proteomes" id="UP001596222">
    <property type="component" value="Unassembled WGS sequence"/>
</dbReference>
<proteinExistence type="predicted"/>
<dbReference type="EMBL" id="JBHSKJ010000004">
    <property type="protein sequence ID" value="MFC5144641.1"/>
    <property type="molecule type" value="Genomic_DNA"/>
</dbReference>
<evidence type="ECO:0000256" key="2">
    <source>
        <dbReference type="SAM" id="Phobius"/>
    </source>
</evidence>
<reference evidence="4" key="1">
    <citation type="journal article" date="2019" name="Int. J. Syst. Evol. Microbiol.">
        <title>The Global Catalogue of Microorganisms (GCM) 10K type strain sequencing project: providing services to taxonomists for standard genome sequencing and annotation.</title>
        <authorList>
            <consortium name="The Broad Institute Genomics Platform"/>
            <consortium name="The Broad Institute Genome Sequencing Center for Infectious Disease"/>
            <person name="Wu L."/>
            <person name="Ma J."/>
        </authorList>
    </citation>
    <scope>NUCLEOTIDE SEQUENCE [LARGE SCALE GENOMIC DNA]</scope>
    <source>
        <strain evidence="4">CGMCC 4.1641</strain>
    </source>
</reference>
<dbReference type="Pfam" id="PF07098">
    <property type="entry name" value="DUF1360"/>
    <property type="match status" value="1"/>
</dbReference>
<dbReference type="InterPro" id="IPR010773">
    <property type="entry name" value="Mycophage_PG1_Gp7"/>
</dbReference>
<gene>
    <name evidence="3" type="ORF">ACFPP6_08115</name>
</gene>
<sequence>MGDTVRDTVRGRKKKNKLRRVRVATRGESKRTRDRLRQRVHRPDNTIRRPYAFLTRLVACTWCTSMWVAAAIVAASYLLGDTLWFKIPAAVLTLSWLTGVVSSWLDSPPLAAARRLPVQVPRSCAHWFLQEHRTPCCARTCCVG</sequence>
<evidence type="ECO:0000313" key="3">
    <source>
        <dbReference type="EMBL" id="MFC5144641.1"/>
    </source>
</evidence>
<feature type="transmembrane region" description="Helical" evidence="2">
    <location>
        <begin position="85"/>
        <end position="105"/>
    </location>
</feature>
<feature type="transmembrane region" description="Helical" evidence="2">
    <location>
        <begin position="57"/>
        <end position="79"/>
    </location>
</feature>
<evidence type="ECO:0000256" key="1">
    <source>
        <dbReference type="SAM" id="MobiDB-lite"/>
    </source>
</evidence>
<keyword evidence="2" id="KW-1133">Transmembrane helix</keyword>
<keyword evidence="2" id="KW-0812">Transmembrane</keyword>
<keyword evidence="4" id="KW-1185">Reference proteome</keyword>
<keyword evidence="2" id="KW-0472">Membrane</keyword>
<feature type="compositionally biased region" description="Basic and acidic residues" evidence="1">
    <location>
        <begin position="25"/>
        <end position="36"/>
    </location>
</feature>
<protein>
    <submittedName>
        <fullName evidence="3">DUF1360 domain-containing protein</fullName>
    </submittedName>
</protein>
<feature type="compositionally biased region" description="Basic residues" evidence="1">
    <location>
        <begin position="11"/>
        <end position="23"/>
    </location>
</feature>
<name>A0ABV9ZTA7_9ACTN</name>
<comment type="caution">
    <text evidence="3">The sequence shown here is derived from an EMBL/GenBank/DDBJ whole genome shotgun (WGS) entry which is preliminary data.</text>
</comment>